<protein>
    <submittedName>
        <fullName evidence="7">Non-capsid protein</fullName>
    </submittedName>
</protein>
<dbReference type="GO" id="GO:0042025">
    <property type="term" value="C:host cell nucleus"/>
    <property type="evidence" value="ECO:0007669"/>
    <property type="project" value="UniProtKB-SubCell"/>
</dbReference>
<evidence type="ECO:0000259" key="6">
    <source>
        <dbReference type="PROSITE" id="PS51206"/>
    </source>
</evidence>
<comment type="subcellular location">
    <subcellularLocation>
        <location evidence="1">Host nucleus</location>
    </subcellularLocation>
</comment>
<keyword evidence="3" id="KW-0235">DNA replication</keyword>
<dbReference type="PROSITE" id="PS51206">
    <property type="entry name" value="SF3_HELICASE_1"/>
    <property type="match status" value="1"/>
</dbReference>
<organism evidence="7">
    <name type="scientific">Macrobrachium rosenbergii bidensovirus</name>
    <dbReference type="NCBI Taxonomy" id="2800469"/>
    <lineage>
        <taxon>Viruses</taxon>
        <taxon>Monodnaviria</taxon>
        <taxon>Shotokuvirae</taxon>
        <taxon>Cossaviricota</taxon>
        <taxon>Mouviricetes</taxon>
        <taxon>Polivirales</taxon>
        <taxon>Bidnaviridae</taxon>
        <taxon>Bidensovirus</taxon>
    </lineage>
</organism>
<dbReference type="GO" id="GO:0005524">
    <property type="term" value="F:ATP binding"/>
    <property type="evidence" value="ECO:0007669"/>
    <property type="project" value="UniProtKB-KW"/>
</dbReference>
<dbReference type="Pfam" id="PF01057">
    <property type="entry name" value="Parvo_NS1"/>
    <property type="match status" value="1"/>
</dbReference>
<accession>A0A7T7FQS4</accession>
<dbReference type="SUPFAM" id="SSF52540">
    <property type="entry name" value="P-loop containing nucleoside triphosphate hydrolases"/>
    <property type="match status" value="1"/>
</dbReference>
<dbReference type="EMBL" id="MN714903">
    <property type="protein sequence ID" value="QQL94242.1"/>
    <property type="molecule type" value="Genomic_DNA"/>
</dbReference>
<evidence type="ECO:0000256" key="5">
    <source>
        <dbReference type="ARBA" id="ARBA00022840"/>
    </source>
</evidence>
<dbReference type="InterPro" id="IPR001257">
    <property type="entry name" value="Parvovirus_NS1_helicase"/>
</dbReference>
<dbReference type="InterPro" id="IPR014015">
    <property type="entry name" value="Helicase_SF3_DNA-vir"/>
</dbReference>
<dbReference type="GO" id="GO:0006260">
    <property type="term" value="P:DNA replication"/>
    <property type="evidence" value="ECO:0007669"/>
    <property type="project" value="UniProtKB-KW"/>
</dbReference>
<evidence type="ECO:0000313" key="7">
    <source>
        <dbReference type="EMBL" id="QQL94242.1"/>
    </source>
</evidence>
<dbReference type="Gene3D" id="3.40.50.300">
    <property type="entry name" value="P-loop containing nucleotide triphosphate hydrolases"/>
    <property type="match status" value="1"/>
</dbReference>
<evidence type="ECO:0000256" key="1">
    <source>
        <dbReference type="ARBA" id="ARBA00004147"/>
    </source>
</evidence>
<dbReference type="InterPro" id="IPR027417">
    <property type="entry name" value="P-loop_NTPase"/>
</dbReference>
<proteinExistence type="predicted"/>
<dbReference type="GO" id="GO:0019079">
    <property type="term" value="P:viral genome replication"/>
    <property type="evidence" value="ECO:0007669"/>
    <property type="project" value="InterPro"/>
</dbReference>
<evidence type="ECO:0000256" key="2">
    <source>
        <dbReference type="ARBA" id="ARBA00022562"/>
    </source>
</evidence>
<keyword evidence="4" id="KW-0547">Nucleotide-binding</keyword>
<reference evidence="7" key="1">
    <citation type="submission" date="2019-11" db="EMBL/GenBank/DDBJ databases">
        <authorList>
            <person name="Kayansamruaj P."/>
        </authorList>
    </citation>
    <scope>NUCLEOTIDE SEQUENCE</scope>
    <source>
        <strain evidence="7">Mr/TH/01/2019</strain>
    </source>
</reference>
<feature type="domain" description="SF3 helicase" evidence="6">
    <location>
        <begin position="61"/>
        <end position="244"/>
    </location>
</feature>
<keyword evidence="5" id="KW-0067">ATP-binding</keyword>
<evidence type="ECO:0000256" key="4">
    <source>
        <dbReference type="ARBA" id="ARBA00022741"/>
    </source>
</evidence>
<evidence type="ECO:0000256" key="3">
    <source>
        <dbReference type="ARBA" id="ARBA00022705"/>
    </source>
</evidence>
<name>A0A7T7FQS4_9VIRU</name>
<sequence length="261" mass="30350">MDMPSHLILNNTCIKMICYDAYTELDYKYKVPYEQQTVSEITKKKFCDYNVKIYQYFKTVNKWEYLIECVKNHVIDNNKYSWLNKFYLSNKSELKEYLKLFLTNDYDKKNTLVLFGTMNTGKSLLARSIGYFFKTIFVSNLEQSSSFFFSQFHGFNLAIIEEPAINLNTVEDYKKVLAGQPVSASRKGENVKVVIDEIPILITTNNLSLGKGNLCAADEGVLANRCRYIVLNNVVFPDVYLSPFDVIKYLIYIFFSYPTDV</sequence>
<keyword evidence="2" id="KW-1048">Host nucleus</keyword>